<gene>
    <name evidence="1" type="ORF">MB09_01560</name>
</gene>
<name>A0ABR5DM76_9FLAO</name>
<protein>
    <submittedName>
        <fullName evidence="1">Uncharacterized protein</fullName>
    </submittedName>
</protein>
<sequence>MHNSNLSAERTAQIEKETFQHLKNINDLIKNPLGRESGFEQLNQIDSEELSPGLKMYFFYIKGKHYSLLYRNSEEKEIEILERANDCFDDIVYTAREHSVRVKSPKYLFVRAFTKFQLSERHSTQSLKEKFRNHSQHLTQQALNIYSDNNSLIWLKAEIEK</sequence>
<keyword evidence="2" id="KW-1185">Reference proteome</keyword>
<comment type="caution">
    <text evidence="1">The sequence shown here is derived from an EMBL/GenBank/DDBJ whole genome shotgun (WGS) entry which is preliminary data.</text>
</comment>
<dbReference type="EMBL" id="JSVU01000001">
    <property type="protein sequence ID" value="KJJ39884.1"/>
    <property type="molecule type" value="Genomic_DNA"/>
</dbReference>
<organism evidence="1 2">
    <name type="scientific">Aequorivita vladivostokensis</name>
    <dbReference type="NCBI Taxonomy" id="171194"/>
    <lineage>
        <taxon>Bacteria</taxon>
        <taxon>Pseudomonadati</taxon>
        <taxon>Bacteroidota</taxon>
        <taxon>Flavobacteriia</taxon>
        <taxon>Flavobacteriales</taxon>
        <taxon>Flavobacteriaceae</taxon>
        <taxon>Aequorivita</taxon>
    </lineage>
</organism>
<dbReference type="Proteomes" id="UP000033497">
    <property type="component" value="Unassembled WGS sequence"/>
</dbReference>
<dbReference type="RefSeq" id="WP_045079095.1">
    <property type="nucleotide sequence ID" value="NZ_JSVU01000001.1"/>
</dbReference>
<proteinExistence type="predicted"/>
<evidence type="ECO:0000313" key="2">
    <source>
        <dbReference type="Proteomes" id="UP000033497"/>
    </source>
</evidence>
<accession>A0ABR5DM76</accession>
<reference evidence="1 2" key="1">
    <citation type="submission" date="2014-10" db="EMBL/GenBank/DDBJ databases">
        <title>Genome sequencing of Vitellibacter vladivostokensis KMM 3516.</title>
        <authorList>
            <person name="Thevarajoo S."/>
            <person name="Selvaratnam C."/>
            <person name="Goh K.M."/>
            <person name="Chong C.S."/>
        </authorList>
    </citation>
    <scope>NUCLEOTIDE SEQUENCE [LARGE SCALE GENOMIC DNA]</scope>
    <source>
        <strain evidence="1 2">KMM 3516</strain>
    </source>
</reference>
<evidence type="ECO:0000313" key="1">
    <source>
        <dbReference type="EMBL" id="KJJ39884.1"/>
    </source>
</evidence>